<evidence type="ECO:0000313" key="5">
    <source>
        <dbReference type="Proteomes" id="UP000630142"/>
    </source>
</evidence>
<protein>
    <submittedName>
        <fullName evidence="4">Carbohydrate kinase</fullName>
    </submittedName>
</protein>
<proteinExistence type="predicted"/>
<keyword evidence="1" id="KW-0808">Transferase</keyword>
<dbReference type="GO" id="GO:0016301">
    <property type="term" value="F:kinase activity"/>
    <property type="evidence" value="ECO:0007669"/>
    <property type="project" value="UniProtKB-KW"/>
</dbReference>
<keyword evidence="2 4" id="KW-0418">Kinase</keyword>
<comment type="caution">
    <text evidence="4">The sequence shown here is derived from an EMBL/GenBank/DDBJ whole genome shotgun (WGS) entry which is preliminary data.</text>
</comment>
<organism evidence="4 5">
    <name type="scientific">Tianweitania populi</name>
    <dbReference type="NCBI Taxonomy" id="1607949"/>
    <lineage>
        <taxon>Bacteria</taxon>
        <taxon>Pseudomonadati</taxon>
        <taxon>Pseudomonadota</taxon>
        <taxon>Alphaproteobacteria</taxon>
        <taxon>Hyphomicrobiales</taxon>
        <taxon>Phyllobacteriaceae</taxon>
        <taxon>Tianweitania</taxon>
    </lineage>
</organism>
<dbReference type="RefSeq" id="WP_189504160.1">
    <property type="nucleotide sequence ID" value="NZ_BMZQ01000002.1"/>
</dbReference>
<feature type="domain" description="Carbohydrate kinase PfkB" evidence="3">
    <location>
        <begin position="7"/>
        <end position="293"/>
    </location>
</feature>
<dbReference type="AlphaFoldDB" id="A0A8J3DPG1"/>
<keyword evidence="5" id="KW-1185">Reference proteome</keyword>
<reference evidence="4" key="2">
    <citation type="submission" date="2020-09" db="EMBL/GenBank/DDBJ databases">
        <authorList>
            <person name="Sun Q."/>
            <person name="Kim S."/>
        </authorList>
    </citation>
    <scope>NUCLEOTIDE SEQUENCE</scope>
    <source>
        <strain evidence="4">KCTC 42249</strain>
    </source>
</reference>
<name>A0A8J3DPG1_9HYPH</name>
<sequence>MTTPALLVLGNANVDLVLGEVDGWPAIGTEVVVKRSEQRAGGSAGNTALALTGLRIPHRFIASTGTDPNGLWLRAQFDPASSVWIDDVADTTLTVGIVHKGGDRVFFTTPGHLQSAQLDDLLAHISDAPHSRAYAILSGGFLMPAIAADTVTLLQALKAKGWRTAIDPGWPVEGWTDDNRAAFQTWLEAADIALINAEEAKGFTGLADLDAAAETLVKTLRDEQMLIIKRGPDGASAYTQDDMINARAPEVTVIDTVGAGDTFNAAFLASLSENSTIESALERGVATAARAISTFPRCYA</sequence>
<evidence type="ECO:0000259" key="3">
    <source>
        <dbReference type="Pfam" id="PF00294"/>
    </source>
</evidence>
<dbReference type="Proteomes" id="UP000630142">
    <property type="component" value="Unassembled WGS sequence"/>
</dbReference>
<accession>A0A8J3DPG1</accession>
<dbReference type="InterPro" id="IPR029056">
    <property type="entry name" value="Ribokinase-like"/>
</dbReference>
<dbReference type="PROSITE" id="PS00584">
    <property type="entry name" value="PFKB_KINASES_2"/>
    <property type="match status" value="1"/>
</dbReference>
<dbReference type="Pfam" id="PF00294">
    <property type="entry name" value="PfkB"/>
    <property type="match status" value="1"/>
</dbReference>
<dbReference type="InterPro" id="IPR011611">
    <property type="entry name" value="PfkB_dom"/>
</dbReference>
<dbReference type="SUPFAM" id="SSF53613">
    <property type="entry name" value="Ribokinase-like"/>
    <property type="match status" value="1"/>
</dbReference>
<evidence type="ECO:0000313" key="4">
    <source>
        <dbReference type="EMBL" id="GHD16240.1"/>
    </source>
</evidence>
<evidence type="ECO:0000256" key="2">
    <source>
        <dbReference type="ARBA" id="ARBA00022777"/>
    </source>
</evidence>
<dbReference type="PANTHER" id="PTHR10584:SF166">
    <property type="entry name" value="RIBOKINASE"/>
    <property type="match status" value="1"/>
</dbReference>
<evidence type="ECO:0000256" key="1">
    <source>
        <dbReference type="ARBA" id="ARBA00022679"/>
    </source>
</evidence>
<gene>
    <name evidence="4" type="ORF">GCM10016234_24150</name>
</gene>
<reference evidence="4" key="1">
    <citation type="journal article" date="2014" name="Int. J. Syst. Evol. Microbiol.">
        <title>Complete genome sequence of Corynebacterium casei LMG S-19264T (=DSM 44701T), isolated from a smear-ripened cheese.</title>
        <authorList>
            <consortium name="US DOE Joint Genome Institute (JGI-PGF)"/>
            <person name="Walter F."/>
            <person name="Albersmeier A."/>
            <person name="Kalinowski J."/>
            <person name="Ruckert C."/>
        </authorList>
    </citation>
    <scope>NUCLEOTIDE SEQUENCE</scope>
    <source>
        <strain evidence="4">KCTC 42249</strain>
    </source>
</reference>
<dbReference type="InterPro" id="IPR002173">
    <property type="entry name" value="Carboh/pur_kinase_PfkB_CS"/>
</dbReference>
<dbReference type="Gene3D" id="3.40.1190.20">
    <property type="match status" value="1"/>
</dbReference>
<dbReference type="PANTHER" id="PTHR10584">
    <property type="entry name" value="SUGAR KINASE"/>
    <property type="match status" value="1"/>
</dbReference>
<dbReference type="EMBL" id="BMZQ01000002">
    <property type="protein sequence ID" value="GHD16240.1"/>
    <property type="molecule type" value="Genomic_DNA"/>
</dbReference>